<name>A0A6F9Y5W3_9LACO</name>
<comment type="caution">
    <text evidence="2">The sequence shown here is derived from an EMBL/GenBank/DDBJ whole genome shotgun (WGS) entry which is preliminary data.</text>
</comment>
<gene>
    <name evidence="2" type="ORF">SN811_14610</name>
</gene>
<dbReference type="EMBL" id="BLAP01000058">
    <property type="protein sequence ID" value="GET12961.1"/>
    <property type="molecule type" value="Genomic_DNA"/>
</dbReference>
<sequence>MLLGYNNKKHKAGLRGYEGKSKNNRCRAKGGGFGDHRFANTKW</sequence>
<dbReference type="AlphaFoldDB" id="A0A6F9Y5W3"/>
<feature type="region of interest" description="Disordered" evidence="1">
    <location>
        <begin position="1"/>
        <end position="31"/>
    </location>
</feature>
<reference evidence="2" key="1">
    <citation type="submission" date="2019-10" db="EMBL/GenBank/DDBJ databases">
        <title>Lactobacillus agilis SN811 Whole Genome Sequencing Project.</title>
        <authorList>
            <person name="Suzuki S."/>
            <person name="Endo A."/>
            <person name="Maeno S."/>
            <person name="Shiwa Y."/>
            <person name="Matsutani M."/>
            <person name="Kajikawa A."/>
        </authorList>
    </citation>
    <scope>NUCLEOTIDE SEQUENCE</scope>
    <source>
        <strain evidence="2">SN811</strain>
    </source>
</reference>
<evidence type="ECO:0000256" key="1">
    <source>
        <dbReference type="SAM" id="MobiDB-lite"/>
    </source>
</evidence>
<evidence type="ECO:0000313" key="2">
    <source>
        <dbReference type="EMBL" id="GET12961.1"/>
    </source>
</evidence>
<accession>A0A6F9Y5W3</accession>
<protein>
    <submittedName>
        <fullName evidence="2">Uncharacterized protein</fullName>
    </submittedName>
</protein>
<dbReference type="Proteomes" id="UP000494160">
    <property type="component" value="Unassembled WGS sequence"/>
</dbReference>
<proteinExistence type="predicted"/>
<organism evidence="2">
    <name type="scientific">Ligilactobacillus agilis</name>
    <dbReference type="NCBI Taxonomy" id="1601"/>
    <lineage>
        <taxon>Bacteria</taxon>
        <taxon>Bacillati</taxon>
        <taxon>Bacillota</taxon>
        <taxon>Bacilli</taxon>
        <taxon>Lactobacillales</taxon>
        <taxon>Lactobacillaceae</taxon>
        <taxon>Ligilactobacillus</taxon>
    </lineage>
</organism>